<organism evidence="3 4">
    <name type="scientific">Solanum commersonii</name>
    <name type="common">Commerson's wild potato</name>
    <name type="synonym">Commerson's nightshade</name>
    <dbReference type="NCBI Taxonomy" id="4109"/>
    <lineage>
        <taxon>Eukaryota</taxon>
        <taxon>Viridiplantae</taxon>
        <taxon>Streptophyta</taxon>
        <taxon>Embryophyta</taxon>
        <taxon>Tracheophyta</taxon>
        <taxon>Spermatophyta</taxon>
        <taxon>Magnoliopsida</taxon>
        <taxon>eudicotyledons</taxon>
        <taxon>Gunneridae</taxon>
        <taxon>Pentapetalae</taxon>
        <taxon>asterids</taxon>
        <taxon>lamiids</taxon>
        <taxon>Solanales</taxon>
        <taxon>Solanaceae</taxon>
        <taxon>Solanoideae</taxon>
        <taxon>Solaneae</taxon>
        <taxon>Solanum</taxon>
    </lineage>
</organism>
<evidence type="ECO:0000313" key="3">
    <source>
        <dbReference type="EMBL" id="KAG5571239.1"/>
    </source>
</evidence>
<dbReference type="EMBL" id="JACXVP010000012">
    <property type="protein sequence ID" value="KAG5571239.1"/>
    <property type="molecule type" value="Genomic_DNA"/>
</dbReference>
<sequence>MSNYLSLILFRPTSTLLVLPTTTVSHLLIGAGHSHLLPNSVIPNIVAPSMPTHPSQHPHLCNMHLLNMLQSVAYTTYAKMMVLFMLLNIFDVQWVMPASIKEVL</sequence>
<keyword evidence="4" id="KW-1185">Reference proteome</keyword>
<dbReference type="AlphaFoldDB" id="A0A9J5W7C1"/>
<keyword evidence="1" id="KW-0812">Transmembrane</keyword>
<gene>
    <name evidence="3" type="ORF">H5410_061005</name>
</gene>
<protein>
    <submittedName>
        <fullName evidence="3">Uncharacterized protein</fullName>
    </submittedName>
</protein>
<keyword evidence="1" id="KW-0472">Membrane</keyword>
<dbReference type="Proteomes" id="UP000824120">
    <property type="component" value="Chromosome 12"/>
</dbReference>
<feature type="signal peptide" evidence="2">
    <location>
        <begin position="1"/>
        <end position="15"/>
    </location>
</feature>
<reference evidence="3 4" key="1">
    <citation type="submission" date="2020-09" db="EMBL/GenBank/DDBJ databases">
        <title>De no assembly of potato wild relative species, Solanum commersonii.</title>
        <authorList>
            <person name="Cho K."/>
        </authorList>
    </citation>
    <scope>NUCLEOTIDE SEQUENCE [LARGE SCALE GENOMIC DNA]</scope>
    <source>
        <strain evidence="3">LZ3.2</strain>
        <tissue evidence="3">Leaf</tissue>
    </source>
</reference>
<evidence type="ECO:0000256" key="1">
    <source>
        <dbReference type="SAM" id="Phobius"/>
    </source>
</evidence>
<name>A0A9J5W7C1_SOLCO</name>
<evidence type="ECO:0000313" key="4">
    <source>
        <dbReference type="Proteomes" id="UP000824120"/>
    </source>
</evidence>
<feature type="chain" id="PRO_5039943347" evidence="2">
    <location>
        <begin position="16"/>
        <end position="104"/>
    </location>
</feature>
<comment type="caution">
    <text evidence="3">The sequence shown here is derived from an EMBL/GenBank/DDBJ whole genome shotgun (WGS) entry which is preliminary data.</text>
</comment>
<feature type="transmembrane region" description="Helical" evidence="1">
    <location>
        <begin position="72"/>
        <end position="90"/>
    </location>
</feature>
<dbReference type="OrthoDB" id="1329231at2759"/>
<evidence type="ECO:0000256" key="2">
    <source>
        <dbReference type="SAM" id="SignalP"/>
    </source>
</evidence>
<proteinExistence type="predicted"/>
<keyword evidence="2" id="KW-0732">Signal</keyword>
<keyword evidence="1" id="KW-1133">Transmembrane helix</keyword>
<accession>A0A9J5W7C1</accession>